<dbReference type="GO" id="GO:0005737">
    <property type="term" value="C:cytoplasm"/>
    <property type="evidence" value="ECO:0007669"/>
    <property type="project" value="UniProtKB-SubCell"/>
</dbReference>
<comment type="subcellular location">
    <subcellularLocation>
        <location evidence="2 15">Cytoplasm</location>
    </subcellularLocation>
</comment>
<keyword evidence="15" id="KW-0479">Metal-binding</keyword>
<dbReference type="Pfam" id="PF08029">
    <property type="entry name" value="HisG_C"/>
    <property type="match status" value="1"/>
</dbReference>
<feature type="domain" description="ATP phosphoribosyltransferase catalytic" evidence="16">
    <location>
        <begin position="67"/>
        <end position="228"/>
    </location>
</feature>
<dbReference type="NCBIfam" id="TIGR00070">
    <property type="entry name" value="hisG"/>
    <property type="match status" value="1"/>
</dbReference>
<dbReference type="Gene3D" id="3.30.70.120">
    <property type="match status" value="1"/>
</dbReference>
<organism evidence="18 19">
    <name type="scientific">Nesterenkonia natronophila</name>
    <dbReference type="NCBI Taxonomy" id="2174932"/>
    <lineage>
        <taxon>Bacteria</taxon>
        <taxon>Bacillati</taxon>
        <taxon>Actinomycetota</taxon>
        <taxon>Actinomycetes</taxon>
        <taxon>Micrococcales</taxon>
        <taxon>Micrococcaceae</taxon>
        <taxon>Nesterenkonia</taxon>
    </lineage>
</organism>
<keyword evidence="10 15" id="KW-0808">Transferase</keyword>
<dbReference type="InterPro" id="IPR018198">
    <property type="entry name" value="ATP_PRibTrfase_CS"/>
</dbReference>
<gene>
    <name evidence="15" type="primary">hisG</name>
    <name evidence="18" type="ORF">D3250_04785</name>
</gene>
<protein>
    <recommendedName>
        <fullName evidence="6 15">ATP phosphoribosyltransferase</fullName>
        <shortName evidence="15">ATP-PRT</shortName>
        <shortName evidence="15">ATP-PRTase</shortName>
        <ecNumber evidence="5 15">2.4.2.17</ecNumber>
    </recommendedName>
</protein>
<keyword evidence="8 15" id="KW-0028">Amino-acid biosynthesis</keyword>
<dbReference type="InterPro" id="IPR011322">
    <property type="entry name" value="N-reg_PII-like_a/b"/>
</dbReference>
<name>A0A3A4F5V2_9MICC</name>
<evidence type="ECO:0000256" key="11">
    <source>
        <dbReference type="ARBA" id="ARBA00022741"/>
    </source>
</evidence>
<evidence type="ECO:0000256" key="9">
    <source>
        <dbReference type="ARBA" id="ARBA00022676"/>
    </source>
</evidence>
<evidence type="ECO:0000313" key="18">
    <source>
        <dbReference type="EMBL" id="RJN33106.1"/>
    </source>
</evidence>
<dbReference type="RefSeq" id="WP_119902151.1">
    <property type="nucleotide sequence ID" value="NZ_QYZP01000001.1"/>
</dbReference>
<comment type="activity regulation">
    <text evidence="15">Feedback inhibited by histidine.</text>
</comment>
<evidence type="ECO:0000256" key="13">
    <source>
        <dbReference type="ARBA" id="ARBA00023102"/>
    </source>
</evidence>
<dbReference type="UniPathway" id="UPA00031">
    <property type="reaction ID" value="UER00006"/>
</dbReference>
<evidence type="ECO:0000256" key="8">
    <source>
        <dbReference type="ARBA" id="ARBA00022605"/>
    </source>
</evidence>
<reference evidence="18 19" key="1">
    <citation type="submission" date="2018-09" db="EMBL/GenBank/DDBJ databases">
        <title>Nesterenkonia natronophila sp. nov., an alkaliphilic actinobacteriume isolated from a soda lake, and emended description of the genus Nesterenkonia.</title>
        <authorList>
            <person name="Menes R.J."/>
            <person name="Iriarte A."/>
        </authorList>
    </citation>
    <scope>NUCLEOTIDE SEQUENCE [LARGE SCALE GENOMIC DNA]</scope>
    <source>
        <strain evidence="18 19">M8</strain>
    </source>
</reference>
<evidence type="ECO:0000256" key="2">
    <source>
        <dbReference type="ARBA" id="ARBA00004496"/>
    </source>
</evidence>
<keyword evidence="19" id="KW-1185">Reference proteome</keyword>
<dbReference type="InterPro" id="IPR020621">
    <property type="entry name" value="ATP-PRT_HisG_long"/>
</dbReference>
<dbReference type="SUPFAM" id="SSF53850">
    <property type="entry name" value="Periplasmic binding protein-like II"/>
    <property type="match status" value="1"/>
</dbReference>
<comment type="similarity">
    <text evidence="4 15">Belongs to the ATP phosphoribosyltransferase family. Long subfamily.</text>
</comment>
<evidence type="ECO:0000256" key="1">
    <source>
        <dbReference type="ARBA" id="ARBA00000915"/>
    </source>
</evidence>
<keyword evidence="13 15" id="KW-0368">Histidine biosynthesis</keyword>
<evidence type="ECO:0000259" key="17">
    <source>
        <dbReference type="Pfam" id="PF08029"/>
    </source>
</evidence>
<evidence type="ECO:0000313" key="19">
    <source>
        <dbReference type="Proteomes" id="UP000266615"/>
    </source>
</evidence>
<dbReference type="SUPFAM" id="SSF54913">
    <property type="entry name" value="GlnB-like"/>
    <property type="match status" value="1"/>
</dbReference>
<dbReference type="InterPro" id="IPR013820">
    <property type="entry name" value="ATP_PRibTrfase_cat"/>
</dbReference>
<comment type="catalytic activity">
    <reaction evidence="1 15">
        <text>1-(5-phospho-beta-D-ribosyl)-ATP + diphosphate = 5-phospho-alpha-D-ribose 1-diphosphate + ATP</text>
        <dbReference type="Rhea" id="RHEA:18473"/>
        <dbReference type="ChEBI" id="CHEBI:30616"/>
        <dbReference type="ChEBI" id="CHEBI:33019"/>
        <dbReference type="ChEBI" id="CHEBI:58017"/>
        <dbReference type="ChEBI" id="CHEBI:73183"/>
        <dbReference type="EC" id="2.4.2.17"/>
    </reaction>
</comment>
<dbReference type="FunFam" id="3.30.70.120:FF:000003">
    <property type="entry name" value="ATP phosphoribosyltransferase"/>
    <property type="match status" value="1"/>
</dbReference>
<dbReference type="PANTHER" id="PTHR21403:SF8">
    <property type="entry name" value="ATP PHOSPHORIBOSYLTRANSFERASE"/>
    <property type="match status" value="1"/>
</dbReference>
<evidence type="ECO:0000256" key="3">
    <source>
        <dbReference type="ARBA" id="ARBA00004667"/>
    </source>
</evidence>
<dbReference type="NCBIfam" id="TIGR03455">
    <property type="entry name" value="HisG_C-term"/>
    <property type="match status" value="1"/>
</dbReference>
<evidence type="ECO:0000256" key="12">
    <source>
        <dbReference type="ARBA" id="ARBA00022840"/>
    </source>
</evidence>
<dbReference type="GO" id="GO:0000105">
    <property type="term" value="P:L-histidine biosynthetic process"/>
    <property type="evidence" value="ECO:0007669"/>
    <property type="project" value="UniProtKB-UniRule"/>
</dbReference>
<evidence type="ECO:0000259" key="16">
    <source>
        <dbReference type="Pfam" id="PF01634"/>
    </source>
</evidence>
<keyword evidence="7 15" id="KW-0963">Cytoplasm</keyword>
<dbReference type="InterPro" id="IPR015867">
    <property type="entry name" value="N-reg_PII/ATP_PRibTrfase_C"/>
</dbReference>
<proteinExistence type="inferred from homology"/>
<evidence type="ECO:0000256" key="15">
    <source>
        <dbReference type="HAMAP-Rule" id="MF_00079"/>
    </source>
</evidence>
<evidence type="ECO:0000256" key="14">
    <source>
        <dbReference type="ARBA" id="ARBA00024861"/>
    </source>
</evidence>
<dbReference type="InterPro" id="IPR001348">
    <property type="entry name" value="ATP_PRibTrfase_HisG"/>
</dbReference>
<keyword evidence="15" id="KW-0460">Magnesium</keyword>
<dbReference type="PROSITE" id="PS01316">
    <property type="entry name" value="ATP_P_PHORIBOSYLTR"/>
    <property type="match status" value="1"/>
</dbReference>
<comment type="caution">
    <text evidence="18">The sequence shown here is derived from an EMBL/GenBank/DDBJ whole genome shotgun (WGS) entry which is preliminary data.</text>
</comment>
<keyword evidence="11 15" id="KW-0547">Nucleotide-binding</keyword>
<dbReference type="InterPro" id="IPR013115">
    <property type="entry name" value="HisG_C"/>
</dbReference>
<evidence type="ECO:0000256" key="10">
    <source>
        <dbReference type="ARBA" id="ARBA00022679"/>
    </source>
</evidence>
<dbReference type="Pfam" id="PF01634">
    <property type="entry name" value="HisG"/>
    <property type="match status" value="1"/>
</dbReference>
<sequence length="308" mass="33249">MSELSAAPTTGPGPQEGQRLRVAVPNKGALSEAAMSMLTEAGYLQRRDRKELVMVDEENGIEFFYLRPRDVAVYVGSGILHVGLTGRDLFQDARVDTGAEEIMGLGFGRSTFRLAGPQGQFATAGDLAGKRVATSYDALLSHWFATQHIPDVEVVHLDGAVESAVRLGVADAIADVVETGNTLKAAGMETFGKPVMVSEAILISGKGAAQDDDTVIQRDTERLIRRLQGVLVARQYVMMDYDIRRSDLDAATAITPGLESPTISPLADPDWVAVRSMVPAKRTNQLMDHLYELGARAILVTTIHACRV</sequence>
<evidence type="ECO:0000256" key="6">
    <source>
        <dbReference type="ARBA" id="ARBA00020998"/>
    </source>
</evidence>
<feature type="domain" description="Histidine biosynthesis HisG C-terminal" evidence="17">
    <location>
        <begin position="233"/>
        <end position="304"/>
    </location>
</feature>
<dbReference type="Proteomes" id="UP000266615">
    <property type="component" value="Unassembled WGS sequence"/>
</dbReference>
<dbReference type="HAMAP" id="MF_00079">
    <property type="entry name" value="HisG_Long"/>
    <property type="match status" value="1"/>
</dbReference>
<dbReference type="GO" id="GO:0000287">
    <property type="term" value="F:magnesium ion binding"/>
    <property type="evidence" value="ECO:0007669"/>
    <property type="project" value="UniProtKB-UniRule"/>
</dbReference>
<evidence type="ECO:0000256" key="7">
    <source>
        <dbReference type="ARBA" id="ARBA00022490"/>
    </source>
</evidence>
<dbReference type="PANTHER" id="PTHR21403">
    <property type="entry name" value="ATP PHOSPHORIBOSYLTRANSFERASE ATP-PRTASE"/>
    <property type="match status" value="1"/>
</dbReference>
<keyword evidence="12 15" id="KW-0067">ATP-binding</keyword>
<accession>A0A3A4F5V2</accession>
<evidence type="ECO:0000256" key="5">
    <source>
        <dbReference type="ARBA" id="ARBA00011946"/>
    </source>
</evidence>
<dbReference type="EMBL" id="QYZP01000001">
    <property type="protein sequence ID" value="RJN33106.1"/>
    <property type="molecule type" value="Genomic_DNA"/>
</dbReference>
<dbReference type="EC" id="2.4.2.17" evidence="5 15"/>
<dbReference type="AlphaFoldDB" id="A0A3A4F5V2"/>
<dbReference type="GO" id="GO:0003879">
    <property type="term" value="F:ATP phosphoribosyltransferase activity"/>
    <property type="evidence" value="ECO:0007669"/>
    <property type="project" value="UniProtKB-UniRule"/>
</dbReference>
<evidence type="ECO:0000256" key="4">
    <source>
        <dbReference type="ARBA" id="ARBA00007955"/>
    </source>
</evidence>
<dbReference type="GO" id="GO:0005524">
    <property type="term" value="F:ATP binding"/>
    <property type="evidence" value="ECO:0007669"/>
    <property type="project" value="UniProtKB-KW"/>
</dbReference>
<comment type="cofactor">
    <cofactor evidence="15">
        <name>Mg(2+)</name>
        <dbReference type="ChEBI" id="CHEBI:18420"/>
    </cofactor>
</comment>
<comment type="function">
    <text evidence="14 15">Catalyzes the condensation of ATP and 5-phosphoribose 1-diphosphate to form N'-(5'-phosphoribosyl)-ATP (PR-ATP). Has a crucial role in the pathway because the rate of histidine biosynthesis seems to be controlled primarily by regulation of HisG enzymatic activity.</text>
</comment>
<dbReference type="Gene3D" id="3.40.190.10">
    <property type="entry name" value="Periplasmic binding protein-like II"/>
    <property type="match status" value="2"/>
</dbReference>
<keyword evidence="9 15" id="KW-0328">Glycosyltransferase</keyword>
<dbReference type="OrthoDB" id="9801867at2"/>
<comment type="pathway">
    <text evidence="3 15">Amino-acid biosynthesis; L-histidine biosynthesis; L-histidine from 5-phospho-alpha-D-ribose 1-diphosphate: step 1/9.</text>
</comment>